<dbReference type="KEGG" id="tau:Tola_1273"/>
<evidence type="ECO:0000256" key="2">
    <source>
        <dbReference type="ARBA" id="ARBA00005582"/>
    </source>
</evidence>
<sequence length="163" mass="18274">MMTEEWVDIVDENNNVIGTAPRSEMRRQKLLHRASYIAITNAQGQVYVQRRTATKDYCPSMLDACCGGVVSAGEDILASAYRELEEEMGIRDVPLTPHGSFFHAHDEGKVWGALFSCQYDGELALQAEEVEYVLMMTPREILARSAEFTPDSLAAIRLWLSAQ</sequence>
<reference evidence="8 9" key="2">
    <citation type="journal article" date="2011" name="Stand. Genomic Sci.">
        <title>Complete genome sequence of Tolumonas auensis type strain (TA 4).</title>
        <authorList>
            <person name="Chertkov O."/>
            <person name="Copeland A."/>
            <person name="Lucas S."/>
            <person name="Lapidus A."/>
            <person name="Berry K.W."/>
            <person name="Detter J.C."/>
            <person name="Del Rio T.G."/>
            <person name="Hammon N."/>
            <person name="Dalin E."/>
            <person name="Tice H."/>
            <person name="Pitluck S."/>
            <person name="Richardson P."/>
            <person name="Bruce D."/>
            <person name="Goodwin L."/>
            <person name="Han C."/>
            <person name="Tapia R."/>
            <person name="Saunders E."/>
            <person name="Schmutz J."/>
            <person name="Brettin T."/>
            <person name="Larimer F."/>
            <person name="Land M."/>
            <person name="Hauser L."/>
            <person name="Spring S."/>
            <person name="Rohde M."/>
            <person name="Kyrpides N.C."/>
            <person name="Ivanova N."/>
            <person name="Goker M."/>
            <person name="Beller H.R."/>
            <person name="Klenk H.P."/>
            <person name="Woyke T."/>
        </authorList>
    </citation>
    <scope>NUCLEOTIDE SEQUENCE [LARGE SCALE GENOMIC DNA]</scope>
    <source>
        <strain evidence="9">DSM 9187 / TA4</strain>
    </source>
</reference>
<organism evidence="8 9">
    <name type="scientific">Tolumonas auensis (strain DSM 9187 / NBRC 110442 / TA 4)</name>
    <dbReference type="NCBI Taxonomy" id="595494"/>
    <lineage>
        <taxon>Bacteria</taxon>
        <taxon>Pseudomonadati</taxon>
        <taxon>Pseudomonadota</taxon>
        <taxon>Gammaproteobacteria</taxon>
        <taxon>Aeromonadales</taxon>
        <taxon>Aeromonadaceae</taxon>
        <taxon>Tolumonas</taxon>
    </lineage>
</organism>
<keyword evidence="3 6" id="KW-0479">Metal-binding</keyword>
<dbReference type="CDD" id="cd04697">
    <property type="entry name" value="NUDIX_Hydrolase"/>
    <property type="match status" value="1"/>
</dbReference>
<evidence type="ECO:0000256" key="4">
    <source>
        <dbReference type="ARBA" id="ARBA00022801"/>
    </source>
</evidence>
<proteinExistence type="inferred from homology"/>
<feature type="binding site" evidence="6">
    <location>
        <position position="83"/>
    </location>
    <ligand>
        <name>Mg(2+)</name>
        <dbReference type="ChEBI" id="CHEBI:18420"/>
    </ligand>
</feature>
<dbReference type="Pfam" id="PF00293">
    <property type="entry name" value="NUDIX"/>
    <property type="match status" value="1"/>
</dbReference>
<dbReference type="PROSITE" id="PS51462">
    <property type="entry name" value="NUDIX"/>
    <property type="match status" value="1"/>
</dbReference>
<keyword evidence="5 6" id="KW-0460">Magnesium</keyword>
<evidence type="ECO:0000313" key="8">
    <source>
        <dbReference type="EMBL" id="ACQ92890.1"/>
    </source>
</evidence>
<comment type="cofactor">
    <cofactor evidence="1">
        <name>Mg(2+)</name>
        <dbReference type="ChEBI" id="CHEBI:18420"/>
    </cofactor>
</comment>
<reference evidence="9" key="1">
    <citation type="submission" date="2009-05" db="EMBL/GenBank/DDBJ databases">
        <title>Complete sequence of Tolumonas auensis DSM 9187.</title>
        <authorList>
            <consortium name="US DOE Joint Genome Institute"/>
            <person name="Lucas S."/>
            <person name="Copeland A."/>
            <person name="Lapidus A."/>
            <person name="Glavina del Rio T."/>
            <person name="Tice H."/>
            <person name="Bruce D."/>
            <person name="Goodwin L."/>
            <person name="Pitluck S."/>
            <person name="Chertkov O."/>
            <person name="Brettin T."/>
            <person name="Detter J.C."/>
            <person name="Han C."/>
            <person name="Larimer F."/>
            <person name="Land M."/>
            <person name="Hauser L."/>
            <person name="Kyrpides N."/>
            <person name="Mikhailova N."/>
            <person name="Spring S."/>
            <person name="Beller H."/>
        </authorList>
    </citation>
    <scope>NUCLEOTIDE SEQUENCE [LARGE SCALE GENOMIC DNA]</scope>
    <source>
        <strain evidence="9">DSM 9187 / TA4</strain>
    </source>
</reference>
<evidence type="ECO:0000313" key="9">
    <source>
        <dbReference type="Proteomes" id="UP000009073"/>
    </source>
</evidence>
<dbReference type="PANTHER" id="PTHR10885:SF0">
    <property type="entry name" value="ISOPENTENYL-DIPHOSPHATE DELTA-ISOMERASE"/>
    <property type="match status" value="1"/>
</dbReference>
<dbReference type="OrthoDB" id="517136at2"/>
<dbReference type="PIRSF" id="PIRSF017340">
    <property type="entry name" value="Nudix_hydro"/>
    <property type="match status" value="1"/>
</dbReference>
<evidence type="ECO:0000256" key="1">
    <source>
        <dbReference type="ARBA" id="ARBA00001946"/>
    </source>
</evidence>
<dbReference type="NCBIfam" id="NF011922">
    <property type="entry name" value="PRK15393.1"/>
    <property type="match status" value="1"/>
</dbReference>
<comment type="similarity">
    <text evidence="2">Belongs to the Nudix hydrolase family.</text>
</comment>
<dbReference type="STRING" id="595494.Tola_1273"/>
<dbReference type="PANTHER" id="PTHR10885">
    <property type="entry name" value="ISOPENTENYL-DIPHOSPHATE DELTA-ISOMERASE"/>
    <property type="match status" value="1"/>
</dbReference>
<feature type="domain" description="Nudix hydrolase" evidence="7">
    <location>
        <begin position="30"/>
        <end position="162"/>
    </location>
</feature>
<feature type="binding site" evidence="6">
    <location>
        <position position="87"/>
    </location>
    <ligand>
        <name>Mg(2+)</name>
        <dbReference type="ChEBI" id="CHEBI:18420"/>
    </ligand>
</feature>
<dbReference type="SUPFAM" id="SSF55811">
    <property type="entry name" value="Nudix"/>
    <property type="match status" value="1"/>
</dbReference>
<dbReference type="RefSeq" id="WP_012729489.1">
    <property type="nucleotide sequence ID" value="NC_012691.1"/>
</dbReference>
<dbReference type="Gene3D" id="3.90.79.10">
    <property type="entry name" value="Nucleoside Triphosphate Pyrophosphohydrolase"/>
    <property type="match status" value="1"/>
</dbReference>
<dbReference type="GO" id="GO:0016817">
    <property type="term" value="F:hydrolase activity, acting on acid anhydrides"/>
    <property type="evidence" value="ECO:0007669"/>
    <property type="project" value="InterPro"/>
</dbReference>
<keyword evidence="9" id="KW-1185">Reference proteome</keyword>
<name>C4LE69_TOLAT</name>
<gene>
    <name evidence="8" type="ordered locus">Tola_1273</name>
</gene>
<protein>
    <submittedName>
        <fullName evidence="8">NUDIX hydrolase</fullName>
    </submittedName>
</protein>
<dbReference type="Proteomes" id="UP000009073">
    <property type="component" value="Chromosome"/>
</dbReference>
<dbReference type="EMBL" id="CP001616">
    <property type="protein sequence ID" value="ACQ92890.1"/>
    <property type="molecule type" value="Genomic_DNA"/>
</dbReference>
<keyword evidence="4 8" id="KW-0378">Hydrolase</keyword>
<dbReference type="eggNOG" id="COG1443">
    <property type="taxonomic scope" value="Bacteria"/>
</dbReference>
<dbReference type="InterPro" id="IPR024195">
    <property type="entry name" value="NUDIX_hydrolase_YfcD_pred"/>
</dbReference>
<dbReference type="HOGENOM" id="CLU_060552_3_0_6"/>
<dbReference type="GO" id="GO:0046872">
    <property type="term" value="F:metal ion binding"/>
    <property type="evidence" value="ECO:0007669"/>
    <property type="project" value="UniProtKB-KW"/>
</dbReference>
<dbReference type="InterPro" id="IPR000086">
    <property type="entry name" value="NUDIX_hydrolase_dom"/>
</dbReference>
<evidence type="ECO:0000256" key="3">
    <source>
        <dbReference type="ARBA" id="ARBA00022723"/>
    </source>
</evidence>
<evidence type="ECO:0000259" key="7">
    <source>
        <dbReference type="PROSITE" id="PS51462"/>
    </source>
</evidence>
<evidence type="ECO:0000256" key="6">
    <source>
        <dbReference type="PIRSR" id="PIRSR017340-1"/>
    </source>
</evidence>
<accession>C4LE69</accession>
<dbReference type="InterPro" id="IPR015797">
    <property type="entry name" value="NUDIX_hydrolase-like_dom_sf"/>
</dbReference>
<dbReference type="AlphaFoldDB" id="C4LE69"/>
<evidence type="ECO:0000256" key="5">
    <source>
        <dbReference type="ARBA" id="ARBA00022842"/>
    </source>
</evidence>